<keyword evidence="5" id="KW-1185">Reference proteome</keyword>
<dbReference type="InterPro" id="IPR012341">
    <property type="entry name" value="6hp_glycosidase-like_sf"/>
</dbReference>
<dbReference type="NCBIfam" id="TIGR04183">
    <property type="entry name" value="Por_Secre_tail"/>
    <property type="match status" value="1"/>
</dbReference>
<dbReference type="Gene3D" id="2.60.40.4070">
    <property type="match status" value="1"/>
</dbReference>
<gene>
    <name evidence="4" type="ORF">L6773_17780</name>
</gene>
<dbReference type="InterPro" id="IPR052369">
    <property type="entry name" value="UG_Glycosaminoglycan_Hydrolase"/>
</dbReference>
<keyword evidence="1 4" id="KW-0378">Hydrolase</keyword>
<accession>A0ABS9KHW6</accession>
<dbReference type="SUPFAM" id="SSF48208">
    <property type="entry name" value="Six-hairpin glycosidases"/>
    <property type="match status" value="1"/>
</dbReference>
<name>A0ABS9KHW6_9BACT</name>
<organism evidence="4 5">
    <name type="scientific">Rhodohalobacter sulfatireducens</name>
    <dbReference type="NCBI Taxonomy" id="2911366"/>
    <lineage>
        <taxon>Bacteria</taxon>
        <taxon>Pseudomonadati</taxon>
        <taxon>Balneolota</taxon>
        <taxon>Balneolia</taxon>
        <taxon>Balneolales</taxon>
        <taxon>Balneolaceae</taxon>
        <taxon>Rhodohalobacter</taxon>
    </lineage>
</organism>
<dbReference type="Gene3D" id="1.50.10.10">
    <property type="match status" value="1"/>
</dbReference>
<dbReference type="Pfam" id="PF07470">
    <property type="entry name" value="Glyco_hydro_88"/>
    <property type="match status" value="1"/>
</dbReference>
<feature type="domain" description="Secretion system C-terminal sorting" evidence="3">
    <location>
        <begin position="397"/>
        <end position="472"/>
    </location>
</feature>
<evidence type="ECO:0000259" key="3">
    <source>
        <dbReference type="Pfam" id="PF18962"/>
    </source>
</evidence>
<reference evidence="4" key="2">
    <citation type="submission" date="2024-05" db="EMBL/GenBank/DDBJ databases">
        <title>Rhodohalobacter halophilus gen. nov., sp. nov., a moderately halophilic member of the family Balneolaceae.</title>
        <authorList>
            <person name="Xia J."/>
        </authorList>
    </citation>
    <scope>NUCLEOTIDE SEQUENCE</scope>
    <source>
        <strain evidence="4">WB101</strain>
    </source>
</reference>
<proteinExistence type="inferred from homology"/>
<sequence>MKNNSLFAQSNPDVNLKNFSSNEDVLDHADQKMRETLQELSYNPKLHPAHTDRETGQWVEEYLGRERWTSGFFAGSMWYLYKLTGDPFWREHAVQWTQDLESEAYNTSDHDTGFRIFNSFGNAYKIEEARYYFKTTLQGAATLAERYDPDIGAIKSWEWVGNYPVIIDNLMNLELLFWAAEVVGKDEWYDIALAHAETSLIHHLRADGSTYHVVDFTDSGIVNWKNTFQGYGAESVWARGQAWAVYGFTMIYRFTREKKFLDAARASAEYFIENLPEDFVPPYDFLEPEPSVRTKDASAAAIAASGLFELYTFTNNENYFNTAVEILGSLSSDAYMTKNSNISSILKRSTRQRGQGNLGTSYADYYFLESIVRYRELTNANFPVIQKESLFFLDQNYPNPFNNSTVIYYSIEEEGEVDLSIYNLAGRKVQTLENRFRSVGTYQIDFNASGLSSGVYLYRLKVNGRASTKKMILVE</sequence>
<dbReference type="PANTHER" id="PTHR36845">
    <property type="entry name" value="HYDROLASE, PUTATIVE (AFU_ORTHOLOGUE AFUA_7G05090)-RELATED"/>
    <property type="match status" value="1"/>
</dbReference>
<reference evidence="4" key="1">
    <citation type="submission" date="2022-01" db="EMBL/GenBank/DDBJ databases">
        <authorList>
            <person name="Wang Y."/>
        </authorList>
    </citation>
    <scope>NUCLEOTIDE SEQUENCE</scope>
    <source>
        <strain evidence="4">WB101</strain>
    </source>
</reference>
<dbReference type="Proteomes" id="UP001165366">
    <property type="component" value="Unassembled WGS sequence"/>
</dbReference>
<dbReference type="GO" id="GO:0016787">
    <property type="term" value="F:hydrolase activity"/>
    <property type="evidence" value="ECO:0007669"/>
    <property type="project" value="UniProtKB-KW"/>
</dbReference>
<evidence type="ECO:0000313" key="5">
    <source>
        <dbReference type="Proteomes" id="UP001165366"/>
    </source>
</evidence>
<evidence type="ECO:0000256" key="1">
    <source>
        <dbReference type="ARBA" id="ARBA00022801"/>
    </source>
</evidence>
<comment type="caution">
    <text evidence="4">The sequence shown here is derived from an EMBL/GenBank/DDBJ whole genome shotgun (WGS) entry which is preliminary data.</text>
</comment>
<dbReference type="RefSeq" id="WP_237855829.1">
    <property type="nucleotide sequence ID" value="NZ_JAKLWS010000032.1"/>
</dbReference>
<dbReference type="PANTHER" id="PTHR36845:SF1">
    <property type="entry name" value="HYDROLASE, PUTATIVE (AFU_ORTHOLOGUE AFUA_7G05090)-RELATED"/>
    <property type="match status" value="1"/>
</dbReference>
<dbReference type="InterPro" id="IPR026444">
    <property type="entry name" value="Secre_tail"/>
</dbReference>
<comment type="similarity">
    <text evidence="2">Belongs to the glycosyl hydrolase 88 family.</text>
</comment>
<dbReference type="InterPro" id="IPR008928">
    <property type="entry name" value="6-hairpin_glycosidase_sf"/>
</dbReference>
<evidence type="ECO:0000313" key="4">
    <source>
        <dbReference type="EMBL" id="MCG2590431.1"/>
    </source>
</evidence>
<protein>
    <submittedName>
        <fullName evidence="4">Glycoside hydrolase family 88 protein</fullName>
    </submittedName>
</protein>
<dbReference type="Pfam" id="PF18962">
    <property type="entry name" value="Por_Secre_tail"/>
    <property type="match status" value="1"/>
</dbReference>
<evidence type="ECO:0000256" key="2">
    <source>
        <dbReference type="ARBA" id="ARBA00038358"/>
    </source>
</evidence>
<dbReference type="InterPro" id="IPR010905">
    <property type="entry name" value="Glyco_hydro_88"/>
</dbReference>
<dbReference type="EMBL" id="JAKLWS010000032">
    <property type="protein sequence ID" value="MCG2590431.1"/>
    <property type="molecule type" value="Genomic_DNA"/>
</dbReference>